<keyword evidence="3" id="KW-1185">Reference proteome</keyword>
<dbReference type="Proteomes" id="UP001434337">
    <property type="component" value="Chromosome"/>
</dbReference>
<gene>
    <name evidence="2" type="ORF">PCC79_13020</name>
</gene>
<keyword evidence="1" id="KW-1133">Transmembrane helix</keyword>
<dbReference type="RefSeq" id="WP_342372075.1">
    <property type="nucleotide sequence ID" value="NZ_CP115965.1"/>
</dbReference>
<evidence type="ECO:0000256" key="1">
    <source>
        <dbReference type="SAM" id="Phobius"/>
    </source>
</evidence>
<organism evidence="2 3">
    <name type="scientific">Propioniciclava soli</name>
    <dbReference type="NCBI Taxonomy" id="2775081"/>
    <lineage>
        <taxon>Bacteria</taxon>
        <taxon>Bacillati</taxon>
        <taxon>Actinomycetota</taxon>
        <taxon>Actinomycetes</taxon>
        <taxon>Propionibacteriales</taxon>
        <taxon>Propionibacteriaceae</taxon>
        <taxon>Propioniciclava</taxon>
    </lineage>
</organism>
<proteinExistence type="predicted"/>
<keyword evidence="1" id="KW-0472">Membrane</keyword>
<name>A0ABZ3C4V5_9ACTN</name>
<dbReference type="EMBL" id="CP115965">
    <property type="protein sequence ID" value="WZW97809.1"/>
    <property type="molecule type" value="Genomic_DNA"/>
</dbReference>
<sequence length="290" mass="30898">MRALRTLLITVILLGLAAVAAGIAVVLWYSYQRQPLPLGDQCVARVADADVALTTEQAHNASIIVGVSTQHGLEPRAATIALATVYQESGLRNLDHGDRDSLGLFQQRPSQGWGTAEQVQDPYWASDRFYDALVTIPGWETGDVNDVAQAVQRSGFPEAYRQHVENARRIASSLTGQTPASFSCRVANPPAGDPAGLAAFLERTLPDDVSVRDAGDRVVVEAPTNRSAWSAAQIAVAQRAHHGLTRVELGGRTWTADPRGLAWWAGEGSGGTTVTVRFDDVATPTPTPGG</sequence>
<reference evidence="2 3" key="1">
    <citation type="journal article" date="2023" name="Environ Microbiome">
        <title>A coral-associated actinobacterium mitigates coral bleaching under heat stress.</title>
        <authorList>
            <person name="Li J."/>
            <person name="Zou Y."/>
            <person name="Li Q."/>
            <person name="Zhang J."/>
            <person name="Bourne D.G."/>
            <person name="Lyu Y."/>
            <person name="Liu C."/>
            <person name="Zhang S."/>
        </authorList>
    </citation>
    <scope>NUCLEOTIDE SEQUENCE [LARGE SCALE GENOMIC DNA]</scope>
    <source>
        <strain evidence="2 3">SCSIO 13291</strain>
    </source>
</reference>
<accession>A0ABZ3C4V5</accession>
<keyword evidence="1" id="KW-0812">Transmembrane</keyword>
<evidence type="ECO:0000313" key="3">
    <source>
        <dbReference type="Proteomes" id="UP001434337"/>
    </source>
</evidence>
<evidence type="ECO:0008006" key="4">
    <source>
        <dbReference type="Google" id="ProtNLM"/>
    </source>
</evidence>
<feature type="transmembrane region" description="Helical" evidence="1">
    <location>
        <begin position="7"/>
        <end position="31"/>
    </location>
</feature>
<protein>
    <recommendedName>
        <fullName evidence="4">Heavy metal transporter</fullName>
    </recommendedName>
</protein>
<evidence type="ECO:0000313" key="2">
    <source>
        <dbReference type="EMBL" id="WZW97809.1"/>
    </source>
</evidence>